<feature type="domain" description="Autotransporter" evidence="3">
    <location>
        <begin position="477"/>
        <end position="746"/>
    </location>
</feature>
<dbReference type="InterPro" id="IPR006626">
    <property type="entry name" value="PbH1"/>
</dbReference>
<reference evidence="5" key="1">
    <citation type="submission" date="2015-09" db="EMBL/GenBank/DDBJ databases">
        <title>Whole genome sequence of Pseudomonas fluorescens FW300-N2C3.</title>
        <authorList>
            <person name="Ray J."/>
            <person name="Melnyk R."/>
            <person name="Deutschbauer A."/>
        </authorList>
    </citation>
    <scope>NUCLEOTIDE SEQUENCE [LARGE SCALE GENOMIC DNA]</scope>
    <source>
        <strain evidence="5">FW300-N2C3</strain>
    </source>
</reference>
<evidence type="ECO:0000256" key="2">
    <source>
        <dbReference type="SAM" id="SignalP"/>
    </source>
</evidence>
<evidence type="ECO:0000313" key="4">
    <source>
        <dbReference type="EMBL" id="ALI09542.1"/>
    </source>
</evidence>
<dbReference type="Pfam" id="PF03797">
    <property type="entry name" value="Autotransporter"/>
    <property type="match status" value="1"/>
</dbReference>
<dbReference type="PRINTS" id="PR01484">
    <property type="entry name" value="PRTACTNFAMLY"/>
</dbReference>
<dbReference type="PANTHER" id="PTHR35037">
    <property type="entry name" value="C-TERMINAL REGION OF AIDA-LIKE PROTEIN"/>
    <property type="match status" value="1"/>
</dbReference>
<evidence type="ECO:0000259" key="3">
    <source>
        <dbReference type="PROSITE" id="PS51208"/>
    </source>
</evidence>
<dbReference type="InterPro" id="IPR004899">
    <property type="entry name" value="Pertactin_central"/>
</dbReference>
<dbReference type="Pfam" id="PF03212">
    <property type="entry name" value="Pertactin"/>
    <property type="match status" value="1"/>
</dbReference>
<organism evidence="4 5">
    <name type="scientific">Pseudomonas fluorescens</name>
    <dbReference type="NCBI Taxonomy" id="294"/>
    <lineage>
        <taxon>Bacteria</taxon>
        <taxon>Pseudomonadati</taxon>
        <taxon>Pseudomonadota</taxon>
        <taxon>Gammaproteobacteria</taxon>
        <taxon>Pseudomonadales</taxon>
        <taxon>Pseudomonadaceae</taxon>
        <taxon>Pseudomonas</taxon>
    </lineage>
</organism>
<gene>
    <name evidence="4" type="ORF">AO356_22895</name>
</gene>
<keyword evidence="1 2" id="KW-0732">Signal</keyword>
<dbReference type="InterPro" id="IPR051551">
    <property type="entry name" value="Autotransporter_adhesion"/>
</dbReference>
<name>A0A0N9WZQ2_PSEFL</name>
<dbReference type="InterPro" id="IPR012332">
    <property type="entry name" value="Autotransporter_pectin_lyase_C"/>
</dbReference>
<dbReference type="SUPFAM" id="SSF51126">
    <property type="entry name" value="Pectin lyase-like"/>
    <property type="match status" value="1"/>
</dbReference>
<dbReference type="InterPro" id="IPR006315">
    <property type="entry name" value="OM_autotransptr_brl_dom"/>
</dbReference>
<dbReference type="SUPFAM" id="SSF103515">
    <property type="entry name" value="Autotransporter"/>
    <property type="match status" value="1"/>
</dbReference>
<dbReference type="InterPro" id="IPR003991">
    <property type="entry name" value="Pertactin_virulence_factor"/>
</dbReference>
<dbReference type="CDD" id="cd01343">
    <property type="entry name" value="PL1_Passenger_AT"/>
    <property type="match status" value="1"/>
</dbReference>
<dbReference type="GO" id="GO:0019867">
    <property type="term" value="C:outer membrane"/>
    <property type="evidence" value="ECO:0007669"/>
    <property type="project" value="InterPro"/>
</dbReference>
<dbReference type="NCBIfam" id="TIGR01414">
    <property type="entry name" value="autotrans_barl"/>
    <property type="match status" value="1"/>
</dbReference>
<reference evidence="4 5" key="2">
    <citation type="journal article" date="2018" name="Nature">
        <title>Mutant phenotypes for thousands of bacterial genes of unknown function.</title>
        <authorList>
            <person name="Price M.N."/>
            <person name="Wetmore K.M."/>
            <person name="Waters R.J."/>
            <person name="Callaghan M."/>
            <person name="Ray J."/>
            <person name="Liu H."/>
            <person name="Kuehl J.V."/>
            <person name="Melnyk R.A."/>
            <person name="Lamson J.S."/>
            <person name="Suh Y."/>
            <person name="Carlson H.K."/>
            <person name="Esquivel Z."/>
            <person name="Sadeeshkumar H."/>
            <person name="Chakraborty R."/>
            <person name="Zane G.M."/>
            <person name="Rubin B.E."/>
            <person name="Wall J.D."/>
            <person name="Visel A."/>
            <person name="Bristow J."/>
            <person name="Blow M.J."/>
            <person name="Arkin A.P."/>
            <person name="Deutschbauer A.M."/>
        </authorList>
    </citation>
    <scope>NUCLEOTIDE SEQUENCE [LARGE SCALE GENOMIC DNA]</scope>
    <source>
        <strain evidence="4 5">FW300-N2C3</strain>
    </source>
</reference>
<dbReference type="PROSITE" id="PS51208">
    <property type="entry name" value="AUTOTRANSPORTER"/>
    <property type="match status" value="1"/>
</dbReference>
<dbReference type="SMART" id="SM00710">
    <property type="entry name" value="PbH1"/>
    <property type="match status" value="6"/>
</dbReference>
<dbReference type="SMART" id="SM00869">
    <property type="entry name" value="Autotransporter"/>
    <property type="match status" value="1"/>
</dbReference>
<dbReference type="RefSeq" id="WP_060741686.1">
    <property type="nucleotide sequence ID" value="NZ_CP012831.1"/>
</dbReference>
<evidence type="ECO:0000256" key="1">
    <source>
        <dbReference type="ARBA" id="ARBA00022729"/>
    </source>
</evidence>
<dbReference type="Gene3D" id="2.160.20.20">
    <property type="match status" value="1"/>
</dbReference>
<dbReference type="InterPro" id="IPR036709">
    <property type="entry name" value="Autotransporte_beta_dom_sf"/>
</dbReference>
<dbReference type="Proteomes" id="UP000059425">
    <property type="component" value="Chromosome"/>
</dbReference>
<dbReference type="PANTHER" id="PTHR35037:SF7">
    <property type="entry name" value="AUTOTRANSPORTER"/>
    <property type="match status" value="1"/>
</dbReference>
<dbReference type="OrthoDB" id="6056869at2"/>
<sequence>MRSKFSFISNTPFRFVLLCSPLLVFSSQIAAAPIVGGTETITGGTPERWDLTSNATLNVNGAQTLFINADGSTLNVNAGTTQQINAGNGSKVNLSGATVTGVGGLAAVLLSNSEANIENSTITGNRVGLQVVREVSTSTGSTATVNGSTITGVTGGALVSGYSSLDVNNSTVQGTGATSYGVRLLSAQAMATNSTIIGGQDGIILGLDSSAIRPVDLTLDNTTVQGQTGSAIVVDFANAGTSKATITLNNSQLVAGNDTLLDVRGGANASMEVNNSVLTGNLVNEAGSTLDVTLQNNSVLTGRLENVSSMTINETGLWELAGDSQVETLALNGGTVRFGSDSSFYQLDVNELSGNGRFELGTDFVTGQTDLLNVTGNASGRHELLISSSGVDPVEMGEAIRVVQTAGGDAQFYMDRDVDFGTFSYGLAKSGNDWILDPSTRTVSPGTRSILALFNTAPTVWYGELTSLRTRMGELRFNGAEAGSWGRVYGNKYNVADASGVGYKQTQQGFTLGADAPLPFGDGQWLVGVMAGHSKSDLDLTGGTSGTVNSNYLGTYATWIDAESGYYFDGVVKFNHFQNDAKVGLSDGRRAKGDYDNTGLGGSVEVGRHIKLDDDYFIEPYTKWSAVVIQGKNFSLDNGMRADGDRTRSLLGEAGMTVGRNYTLENDMQVQPYVRVGLAHEFVKNNEVSVNNNVFNNDLSGSRGELAAGVAVALTDRLQMHVDLDYSKGEHIERPIGANFGVRYGF</sequence>
<dbReference type="InterPro" id="IPR011050">
    <property type="entry name" value="Pectin_lyase_fold/virulence"/>
</dbReference>
<proteinExistence type="predicted"/>
<feature type="chain" id="PRO_5006040735" description="Autotransporter domain-containing protein" evidence="2">
    <location>
        <begin position="32"/>
        <end position="746"/>
    </location>
</feature>
<evidence type="ECO:0000313" key="5">
    <source>
        <dbReference type="Proteomes" id="UP000059425"/>
    </source>
</evidence>
<dbReference type="AlphaFoldDB" id="A0A0N9WZQ2"/>
<dbReference type="InterPro" id="IPR005546">
    <property type="entry name" value="Autotransporte_beta"/>
</dbReference>
<dbReference type="Gene3D" id="2.40.128.130">
    <property type="entry name" value="Autotransporter beta-domain"/>
    <property type="match status" value="1"/>
</dbReference>
<accession>A0A0N9WZQ2</accession>
<feature type="signal peptide" evidence="2">
    <location>
        <begin position="1"/>
        <end position="31"/>
    </location>
</feature>
<dbReference type="EMBL" id="CP012831">
    <property type="protein sequence ID" value="ALI09542.1"/>
    <property type="molecule type" value="Genomic_DNA"/>
</dbReference>
<protein>
    <recommendedName>
        <fullName evidence="3">Autotransporter domain-containing protein</fullName>
    </recommendedName>
</protein>